<dbReference type="GO" id="GO:1990904">
    <property type="term" value="C:ribonucleoprotein complex"/>
    <property type="evidence" value="ECO:0007669"/>
    <property type="project" value="UniProtKB-KW"/>
</dbReference>
<gene>
    <name evidence="4 6" type="primary">rplU</name>
    <name evidence="6" type="ORF">ENS64_07595</name>
</gene>
<protein>
    <recommendedName>
        <fullName evidence="4">Large ribosomal subunit protein bL21</fullName>
    </recommendedName>
</protein>
<dbReference type="GO" id="GO:0019843">
    <property type="term" value="F:rRNA binding"/>
    <property type="evidence" value="ECO:0007669"/>
    <property type="project" value="UniProtKB-UniRule"/>
</dbReference>
<reference evidence="6" key="1">
    <citation type="journal article" date="2020" name="mSystems">
        <title>Genome- and Community-Level Interaction Insights into Carbon Utilization and Element Cycling Functions of Hydrothermarchaeota in Hydrothermal Sediment.</title>
        <authorList>
            <person name="Zhou Z."/>
            <person name="Liu Y."/>
            <person name="Xu W."/>
            <person name="Pan J."/>
            <person name="Luo Z.H."/>
            <person name="Li M."/>
        </authorList>
    </citation>
    <scope>NUCLEOTIDE SEQUENCE [LARGE SCALE GENOMIC DNA]</scope>
    <source>
        <strain evidence="6">SpSt-508</strain>
    </source>
</reference>
<evidence type="ECO:0000256" key="2">
    <source>
        <dbReference type="ARBA" id="ARBA00022980"/>
    </source>
</evidence>
<comment type="caution">
    <text evidence="6">The sequence shown here is derived from an EMBL/GenBank/DDBJ whole genome shotgun (WGS) entry which is preliminary data.</text>
</comment>
<evidence type="ECO:0000313" key="6">
    <source>
        <dbReference type="EMBL" id="HGT39114.1"/>
    </source>
</evidence>
<keyword evidence="2 4" id="KW-0689">Ribosomal protein</keyword>
<comment type="similarity">
    <text evidence="1 4 5">Belongs to the bacterial ribosomal protein bL21 family.</text>
</comment>
<dbReference type="GO" id="GO:0005840">
    <property type="term" value="C:ribosome"/>
    <property type="evidence" value="ECO:0007669"/>
    <property type="project" value="UniProtKB-KW"/>
</dbReference>
<evidence type="ECO:0000256" key="4">
    <source>
        <dbReference type="HAMAP-Rule" id="MF_01363"/>
    </source>
</evidence>
<evidence type="ECO:0000256" key="1">
    <source>
        <dbReference type="ARBA" id="ARBA00008563"/>
    </source>
</evidence>
<comment type="function">
    <text evidence="4 5">This protein binds to 23S rRNA in the presence of protein L20.</text>
</comment>
<evidence type="ECO:0000256" key="3">
    <source>
        <dbReference type="ARBA" id="ARBA00023274"/>
    </source>
</evidence>
<sequence>MFAVFTDGNRQYRVQPGDVLVVDYRETAQPGQTLTFDQVLLANGGSTSVIGRPTISGATITAEVVNELFKGPKLEIQKLRRRHASRRHTGHRQKHTQVKITAINVPGLQVVEAAT</sequence>
<dbReference type="EMBL" id="DSVQ01000012">
    <property type="protein sequence ID" value="HGT39114.1"/>
    <property type="molecule type" value="Genomic_DNA"/>
</dbReference>
<keyword evidence="4 5" id="KW-0694">RNA-binding</keyword>
<dbReference type="GO" id="GO:0003735">
    <property type="term" value="F:structural constituent of ribosome"/>
    <property type="evidence" value="ECO:0007669"/>
    <property type="project" value="InterPro"/>
</dbReference>
<evidence type="ECO:0000256" key="5">
    <source>
        <dbReference type="RuleBase" id="RU000562"/>
    </source>
</evidence>
<keyword evidence="4 5" id="KW-0699">rRNA-binding</keyword>
<organism evidence="6">
    <name type="scientific">Schlesneria paludicola</name>
    <dbReference type="NCBI Taxonomy" id="360056"/>
    <lineage>
        <taxon>Bacteria</taxon>
        <taxon>Pseudomonadati</taxon>
        <taxon>Planctomycetota</taxon>
        <taxon>Planctomycetia</taxon>
        <taxon>Planctomycetales</taxon>
        <taxon>Planctomycetaceae</taxon>
        <taxon>Schlesneria</taxon>
    </lineage>
</organism>
<dbReference type="Pfam" id="PF00829">
    <property type="entry name" value="Ribosomal_L21p"/>
    <property type="match status" value="1"/>
</dbReference>
<keyword evidence="3 4" id="KW-0687">Ribonucleoprotein</keyword>
<dbReference type="AlphaFoldDB" id="A0A7C4LKR9"/>
<name>A0A7C4LKR9_9PLAN</name>
<comment type="subunit">
    <text evidence="4">Part of the 50S ribosomal subunit. Contacts protein L20.</text>
</comment>
<dbReference type="InterPro" id="IPR028909">
    <property type="entry name" value="bL21-like"/>
</dbReference>
<dbReference type="SUPFAM" id="SSF141091">
    <property type="entry name" value="L21p-like"/>
    <property type="match status" value="1"/>
</dbReference>
<proteinExistence type="inferred from homology"/>
<dbReference type="NCBIfam" id="TIGR00061">
    <property type="entry name" value="L21"/>
    <property type="match status" value="1"/>
</dbReference>
<dbReference type="PANTHER" id="PTHR21349">
    <property type="entry name" value="50S RIBOSOMAL PROTEIN L21"/>
    <property type="match status" value="1"/>
</dbReference>
<accession>A0A7C4LKR9</accession>
<dbReference type="GO" id="GO:0006412">
    <property type="term" value="P:translation"/>
    <property type="evidence" value="ECO:0007669"/>
    <property type="project" value="UniProtKB-UniRule"/>
</dbReference>
<dbReference type="InterPro" id="IPR001787">
    <property type="entry name" value="Ribosomal_bL21"/>
</dbReference>
<dbReference type="InterPro" id="IPR036164">
    <property type="entry name" value="bL21-like_sf"/>
</dbReference>
<dbReference type="PANTHER" id="PTHR21349:SF0">
    <property type="entry name" value="LARGE RIBOSOMAL SUBUNIT PROTEIN BL21M"/>
    <property type="match status" value="1"/>
</dbReference>
<dbReference type="HAMAP" id="MF_01363">
    <property type="entry name" value="Ribosomal_bL21"/>
    <property type="match status" value="1"/>
</dbReference>
<dbReference type="GO" id="GO:0005737">
    <property type="term" value="C:cytoplasm"/>
    <property type="evidence" value="ECO:0007669"/>
    <property type="project" value="UniProtKB-ARBA"/>
</dbReference>